<evidence type="ECO:0000256" key="6">
    <source>
        <dbReference type="ARBA" id="ARBA00022630"/>
    </source>
</evidence>
<evidence type="ECO:0000256" key="5">
    <source>
        <dbReference type="ARBA" id="ARBA00022490"/>
    </source>
</evidence>
<dbReference type="Proteomes" id="UP000277858">
    <property type="component" value="Chromosome"/>
</dbReference>
<dbReference type="PANTHER" id="PTHR48109">
    <property type="entry name" value="DIHYDROOROTATE DEHYDROGENASE (QUINONE), MITOCHONDRIAL-RELATED"/>
    <property type="match status" value="1"/>
</dbReference>
<evidence type="ECO:0000256" key="9">
    <source>
        <dbReference type="ARBA" id="ARBA00023002"/>
    </source>
</evidence>
<feature type="binding site" evidence="12">
    <location>
        <position position="154"/>
    </location>
    <ligand>
        <name>FMN</name>
        <dbReference type="ChEBI" id="CHEBI:58210"/>
    </ligand>
</feature>
<evidence type="ECO:0000256" key="12">
    <source>
        <dbReference type="HAMAP-Rule" id="MF_00224"/>
    </source>
</evidence>
<dbReference type="NCBIfam" id="TIGR01037">
    <property type="entry name" value="pyrD_sub1_fam"/>
    <property type="match status" value="1"/>
</dbReference>
<dbReference type="GO" id="GO:0044205">
    <property type="term" value="P:'de novo' UMP biosynthetic process"/>
    <property type="evidence" value="ECO:0007669"/>
    <property type="project" value="UniProtKB-UniRule"/>
</dbReference>
<dbReference type="UniPathway" id="UPA00070"/>
<dbReference type="EC" id="1.3.-.-" evidence="12"/>
<feature type="binding site" evidence="12">
    <location>
        <position position="70"/>
    </location>
    <ligand>
        <name>substrate</name>
    </ligand>
</feature>
<dbReference type="PIRSF" id="PIRSF000164">
    <property type="entry name" value="DHO_oxidase"/>
    <property type="match status" value="1"/>
</dbReference>
<dbReference type="InterPro" id="IPR012135">
    <property type="entry name" value="Dihydroorotate_DH_1_2"/>
</dbReference>
<dbReference type="STRING" id="1122997.GCA_000425285_01336"/>
<dbReference type="HAMAP" id="MF_00224">
    <property type="entry name" value="DHO_dh_type1"/>
    <property type="match status" value="1"/>
</dbReference>
<feature type="binding site" evidence="12">
    <location>
        <begin position="70"/>
        <end position="71"/>
    </location>
    <ligand>
        <name>FMN</name>
        <dbReference type="ChEBI" id="CHEBI:58210"/>
    </ligand>
</feature>
<feature type="binding site" evidence="12">
    <location>
        <begin position="94"/>
        <end position="98"/>
    </location>
    <ligand>
        <name>substrate</name>
    </ligand>
</feature>
<dbReference type="GO" id="GO:0004589">
    <property type="term" value="F:dihydroorotate dehydrogenase (NAD+) activity"/>
    <property type="evidence" value="ECO:0007669"/>
    <property type="project" value="UniProtKB-EC"/>
</dbReference>
<dbReference type="FunFam" id="3.20.20.70:FF:000069">
    <property type="entry name" value="Dihydroorotate dehydrogenase"/>
    <property type="match status" value="1"/>
</dbReference>
<evidence type="ECO:0000256" key="13">
    <source>
        <dbReference type="SAM" id="MobiDB-lite"/>
    </source>
</evidence>
<feature type="binding site" evidence="12">
    <location>
        <begin position="219"/>
        <end position="220"/>
    </location>
    <ligand>
        <name>substrate</name>
    </ligand>
</feature>
<dbReference type="SUPFAM" id="SSF51395">
    <property type="entry name" value="FMN-linked oxidoreductases"/>
    <property type="match status" value="1"/>
</dbReference>
<comment type="similarity">
    <text evidence="3 12">Belongs to the dihydroorotate dehydrogenase family. Type 1 subfamily.</text>
</comment>
<feature type="region of interest" description="Disordered" evidence="13">
    <location>
        <begin position="1"/>
        <end position="24"/>
    </location>
</feature>
<feature type="domain" description="Dihydroorotate dehydrogenase catalytic" evidence="14">
    <location>
        <begin position="29"/>
        <end position="313"/>
    </location>
</feature>
<dbReference type="InterPro" id="IPR005720">
    <property type="entry name" value="Dihydroorotate_DH_cat"/>
</dbReference>
<proteinExistence type="inferred from homology"/>
<feature type="binding site" evidence="12">
    <location>
        <begin position="270"/>
        <end position="271"/>
    </location>
    <ligand>
        <name>FMN</name>
        <dbReference type="ChEBI" id="CHEBI:58210"/>
    </ligand>
</feature>
<comment type="catalytic activity">
    <reaction evidence="12">
        <text>(S)-dihydroorotate + A = orotate + AH2</text>
        <dbReference type="Rhea" id="RHEA:18073"/>
        <dbReference type="ChEBI" id="CHEBI:13193"/>
        <dbReference type="ChEBI" id="CHEBI:17499"/>
        <dbReference type="ChEBI" id="CHEBI:30839"/>
        <dbReference type="ChEBI" id="CHEBI:30864"/>
    </reaction>
</comment>
<feature type="binding site" evidence="12">
    <location>
        <begin position="292"/>
        <end position="293"/>
    </location>
    <ligand>
        <name>FMN</name>
        <dbReference type="ChEBI" id="CHEBI:58210"/>
    </ligand>
</feature>
<evidence type="ECO:0000256" key="3">
    <source>
        <dbReference type="ARBA" id="ARBA00008008"/>
    </source>
</evidence>
<evidence type="ECO:0000313" key="16">
    <source>
        <dbReference type="Proteomes" id="UP000277858"/>
    </source>
</evidence>
<keyword evidence="5 12" id="KW-0963">Cytoplasm</keyword>
<name>A0A3S4YVR0_9ACTN</name>
<feature type="binding site" evidence="12">
    <location>
        <position position="126"/>
    </location>
    <ligand>
        <name>FMN</name>
        <dbReference type="ChEBI" id="CHEBI:58210"/>
    </ligand>
</feature>
<dbReference type="GO" id="GO:0006207">
    <property type="term" value="P:'de novo' pyrimidine nucleobase biosynthetic process"/>
    <property type="evidence" value="ECO:0007669"/>
    <property type="project" value="InterPro"/>
</dbReference>
<dbReference type="InterPro" id="IPR049622">
    <property type="entry name" value="Dihydroorotate_DH_I"/>
</dbReference>
<evidence type="ECO:0000256" key="7">
    <source>
        <dbReference type="ARBA" id="ARBA00022643"/>
    </source>
</evidence>
<evidence type="ECO:0000256" key="10">
    <source>
        <dbReference type="ARBA" id="ARBA00023027"/>
    </source>
</evidence>
<keyword evidence="16" id="KW-1185">Reference proteome</keyword>
<comment type="catalytic activity">
    <reaction evidence="11">
        <text>(S)-dihydroorotate + NAD(+) = orotate + NADH + H(+)</text>
        <dbReference type="Rhea" id="RHEA:13513"/>
        <dbReference type="ChEBI" id="CHEBI:15378"/>
        <dbReference type="ChEBI" id="CHEBI:30839"/>
        <dbReference type="ChEBI" id="CHEBI:30864"/>
        <dbReference type="ChEBI" id="CHEBI:57540"/>
        <dbReference type="ChEBI" id="CHEBI:57945"/>
        <dbReference type="EC" id="1.3.1.14"/>
    </reaction>
</comment>
<organism evidence="15 16">
    <name type="scientific">Acidipropionibacterium jensenii</name>
    <dbReference type="NCBI Taxonomy" id="1749"/>
    <lineage>
        <taxon>Bacteria</taxon>
        <taxon>Bacillati</taxon>
        <taxon>Actinomycetota</taxon>
        <taxon>Actinomycetes</taxon>
        <taxon>Propionibacteriales</taxon>
        <taxon>Propionibacteriaceae</taxon>
        <taxon>Acidipropionibacterium</taxon>
    </lineage>
</organism>
<comment type="pathway">
    <text evidence="2">Pyrimidine metabolism; UMP biosynthesis via de novo pathway; orotate from (S)-dihydroorotate (NAD(+) route): step 1/1.</text>
</comment>
<comment type="function">
    <text evidence="12">Catalyzes the conversion of dihydroorotate to orotate.</text>
</comment>
<evidence type="ECO:0000256" key="4">
    <source>
        <dbReference type="ARBA" id="ARBA00011669"/>
    </source>
</evidence>
<dbReference type="InterPro" id="IPR024920">
    <property type="entry name" value="Dihydroorotate_DH_1"/>
</dbReference>
<dbReference type="InterPro" id="IPR013785">
    <property type="entry name" value="Aldolase_TIM"/>
</dbReference>
<keyword evidence="9 12" id="KW-0560">Oxidoreductase</keyword>
<comment type="subcellular location">
    <subcellularLocation>
        <location evidence="1 12">Cytoplasm</location>
    </subcellularLocation>
</comment>
<evidence type="ECO:0000256" key="1">
    <source>
        <dbReference type="ARBA" id="ARBA00004496"/>
    </source>
</evidence>
<feature type="binding site" evidence="12">
    <location>
        <position position="154"/>
    </location>
    <ligand>
        <name>substrate</name>
    </ligand>
</feature>
<feature type="binding site" evidence="12">
    <location>
        <position position="192"/>
    </location>
    <ligand>
        <name>FMN</name>
        <dbReference type="ChEBI" id="CHEBI:58210"/>
    </ligand>
</feature>
<dbReference type="Gene3D" id="3.20.20.70">
    <property type="entry name" value="Aldolase class I"/>
    <property type="match status" value="1"/>
</dbReference>
<evidence type="ECO:0000256" key="2">
    <source>
        <dbReference type="ARBA" id="ARBA00004715"/>
    </source>
</evidence>
<evidence type="ECO:0000313" key="15">
    <source>
        <dbReference type="EMBL" id="VEI02269.1"/>
    </source>
</evidence>
<protein>
    <recommendedName>
        <fullName evidence="12">Dihydroorotate dehydrogenase</fullName>
        <shortName evidence="12">DHOD</shortName>
        <shortName evidence="12">DHODase</shortName>
        <shortName evidence="12">DHOdehase</shortName>
        <ecNumber evidence="12">1.3.-.-</ecNumber>
    </recommendedName>
</protein>
<dbReference type="Pfam" id="PF01180">
    <property type="entry name" value="DHO_dh"/>
    <property type="match status" value="1"/>
</dbReference>
<accession>A0A3S4YVR0</accession>
<evidence type="ECO:0000256" key="11">
    <source>
        <dbReference type="ARBA" id="ARBA00048996"/>
    </source>
</evidence>
<dbReference type="NCBIfam" id="NF005574">
    <property type="entry name" value="PRK07259.1"/>
    <property type="match status" value="1"/>
</dbReference>
<dbReference type="CDD" id="cd04740">
    <property type="entry name" value="DHOD_1B_like"/>
    <property type="match status" value="1"/>
</dbReference>
<gene>
    <name evidence="15" type="primary">pyrDB</name>
    <name evidence="12" type="synonym">pyrD</name>
    <name evidence="15" type="ORF">NCTC13652_00440</name>
</gene>
<evidence type="ECO:0000256" key="8">
    <source>
        <dbReference type="ARBA" id="ARBA00022975"/>
    </source>
</evidence>
<keyword evidence="8 12" id="KW-0665">Pyrimidine biosynthesis</keyword>
<keyword evidence="7 12" id="KW-0288">FMN</keyword>
<dbReference type="AlphaFoldDB" id="A0A3S4YVR0"/>
<keyword evidence="10" id="KW-0520">NAD</keyword>
<keyword evidence="6 12" id="KW-0285">Flavoprotein</keyword>
<dbReference type="PANTHER" id="PTHR48109:SF1">
    <property type="entry name" value="DIHYDROOROTATE DEHYDROGENASE (FUMARATE)"/>
    <property type="match status" value="1"/>
</dbReference>
<dbReference type="InterPro" id="IPR001295">
    <property type="entry name" value="Dihydroorotate_DH_CS"/>
</dbReference>
<feature type="binding site" evidence="12">
    <location>
        <position position="244"/>
    </location>
    <ligand>
        <name>FMN</name>
        <dbReference type="ChEBI" id="CHEBI:58210"/>
    </ligand>
</feature>
<feature type="active site" description="Nucleophile" evidence="12">
    <location>
        <position position="157"/>
    </location>
</feature>
<reference evidence="15 16" key="1">
    <citation type="submission" date="2018-12" db="EMBL/GenBank/DDBJ databases">
        <authorList>
            <consortium name="Pathogen Informatics"/>
        </authorList>
    </citation>
    <scope>NUCLEOTIDE SEQUENCE [LARGE SCALE GENOMIC DNA]</scope>
    <source>
        <strain evidence="15 16">NCTC13652</strain>
    </source>
</reference>
<dbReference type="GO" id="GO:0005737">
    <property type="term" value="C:cytoplasm"/>
    <property type="evidence" value="ECO:0007669"/>
    <property type="project" value="UniProtKB-SubCell"/>
</dbReference>
<sequence>MTTDTGTTDTRTTDTGATGAGTGSAASRLAVSLPGLELSNPIMPASGCFGFGAEYAEYYDLSVLGSIMIKAATAEPRRGNPVVRVAETPSGMLNAIGLQNPGLDAVMAEKLPWLAEHFPDLPIIANVAGTLTEDYVEVSRVISTAPNVAALEINISCPNVKHGGITFGTRPEVAAQLTAAIVAVSQVPVYVKLSPNVTDIVEIARAVAGAGAHGLTLINTLTGMRIDLRRRRPLIANGTGGLSGPAVLPIALRMVDAVTRAVDIPVIGMGGVSSSRDALEMMMAGASAVAVGTANFTDPLACPRIIGGLEPLMDQLGIDSLAQLQAEVDAEHRPDRHRSDFLKEN</sequence>
<comment type="subunit">
    <text evidence="4">Heterotetramer of 2 PyrK and 2 PyrD type B subunits.</text>
</comment>
<dbReference type="InterPro" id="IPR033888">
    <property type="entry name" value="DHOD_1B"/>
</dbReference>
<evidence type="ECO:0000259" key="14">
    <source>
        <dbReference type="Pfam" id="PF01180"/>
    </source>
</evidence>
<dbReference type="PROSITE" id="PS00912">
    <property type="entry name" value="DHODEHASE_2"/>
    <property type="match status" value="1"/>
</dbReference>
<dbReference type="InterPro" id="IPR050074">
    <property type="entry name" value="DHO_dehydrogenase"/>
</dbReference>
<feature type="binding site" evidence="12">
    <location>
        <position position="46"/>
    </location>
    <ligand>
        <name>FMN</name>
        <dbReference type="ChEBI" id="CHEBI:58210"/>
    </ligand>
</feature>
<comment type="cofactor">
    <cofactor evidence="12">
        <name>FMN</name>
        <dbReference type="ChEBI" id="CHEBI:58210"/>
    </cofactor>
    <text evidence="12">Binds 1 FMN per subunit.</text>
</comment>
<dbReference type="EMBL" id="LR134473">
    <property type="protein sequence ID" value="VEI02269.1"/>
    <property type="molecule type" value="Genomic_DNA"/>
</dbReference>
<feature type="binding site" evidence="12">
    <location>
        <position position="218"/>
    </location>
    <ligand>
        <name>FMN</name>
        <dbReference type="ChEBI" id="CHEBI:58210"/>
    </ligand>
</feature>